<dbReference type="Proteomes" id="UP000646827">
    <property type="component" value="Unassembled WGS sequence"/>
</dbReference>
<comment type="caution">
    <text evidence="3">The sequence shown here is derived from an EMBL/GenBank/DDBJ whole genome shotgun (WGS) entry which is preliminary data.</text>
</comment>
<feature type="region of interest" description="Disordered" evidence="1">
    <location>
        <begin position="1"/>
        <end position="50"/>
    </location>
</feature>
<dbReference type="InterPro" id="IPR029466">
    <property type="entry name" value="NAM-associated_C"/>
</dbReference>
<feature type="domain" description="No apical meristem-associated C-terminal" evidence="2">
    <location>
        <begin position="184"/>
        <end position="268"/>
    </location>
</feature>
<dbReference type="OrthoDB" id="2507429at2759"/>
<dbReference type="Pfam" id="PF14303">
    <property type="entry name" value="NAM-associated"/>
    <property type="match status" value="1"/>
</dbReference>
<gene>
    <name evidence="3" type="ORF">INT45_005623</name>
</gene>
<dbReference type="AlphaFoldDB" id="A0A8H7S9Q4"/>
<dbReference type="EMBL" id="JAEPRB010000029">
    <property type="protein sequence ID" value="KAG2225379.1"/>
    <property type="molecule type" value="Genomic_DNA"/>
</dbReference>
<accession>A0A8H7S9Q4</accession>
<evidence type="ECO:0000313" key="3">
    <source>
        <dbReference type="EMBL" id="KAG2225379.1"/>
    </source>
</evidence>
<evidence type="ECO:0000313" key="4">
    <source>
        <dbReference type="Proteomes" id="UP000646827"/>
    </source>
</evidence>
<evidence type="ECO:0000259" key="2">
    <source>
        <dbReference type="Pfam" id="PF14303"/>
    </source>
</evidence>
<evidence type="ECO:0000256" key="1">
    <source>
        <dbReference type="SAM" id="MobiDB-lite"/>
    </source>
</evidence>
<name>A0A8H7S9Q4_9FUNG</name>
<dbReference type="PANTHER" id="PTHR45224:SF16">
    <property type="entry name" value="OS01G0527900 PROTEIN"/>
    <property type="match status" value="1"/>
</dbReference>
<organism evidence="3 4">
    <name type="scientific">Circinella minor</name>
    <dbReference type="NCBI Taxonomy" id="1195481"/>
    <lineage>
        <taxon>Eukaryota</taxon>
        <taxon>Fungi</taxon>
        <taxon>Fungi incertae sedis</taxon>
        <taxon>Mucoromycota</taxon>
        <taxon>Mucoromycotina</taxon>
        <taxon>Mucoromycetes</taxon>
        <taxon>Mucorales</taxon>
        <taxon>Lichtheimiaceae</taxon>
        <taxon>Circinella</taxon>
    </lineage>
</organism>
<feature type="compositionally biased region" description="Low complexity" evidence="1">
    <location>
        <begin position="13"/>
        <end position="30"/>
    </location>
</feature>
<sequence length="276" mass="31613">MKSNTDRENTNVTPFINSSNTTPTTTTTTISASVVPNSADGASNSDTNDNDGTVVNEQEDLKLVNAWCSVSKDSVRGAEDKEQGLWGHVLEVFVSTRNPNNRDWNALKNHWGIISKTCSAFSAAFVLAREKKESGESEDDVIAHALKIYESDPPKRAARNFRYMRFWHILKRQHKWRAFLEKVKDLERPMGKKKVKAVEQSKKRRLDEGIDEGEGVSMEVTLLREQIKLDRARLKILERAEDISIMDRDISTYTGARLKFFKHLQDEIMKKYFDEE</sequence>
<feature type="compositionally biased region" description="Polar residues" evidence="1">
    <location>
        <begin position="31"/>
        <end position="50"/>
    </location>
</feature>
<proteinExistence type="predicted"/>
<keyword evidence="4" id="KW-1185">Reference proteome</keyword>
<reference evidence="3 4" key="1">
    <citation type="submission" date="2020-12" db="EMBL/GenBank/DDBJ databases">
        <title>Metabolic potential, ecology and presence of endohyphal bacteria is reflected in genomic diversity of Mucoromycotina.</title>
        <authorList>
            <person name="Muszewska A."/>
            <person name="Okrasinska A."/>
            <person name="Steczkiewicz K."/>
            <person name="Drgas O."/>
            <person name="Orlowska M."/>
            <person name="Perlinska-Lenart U."/>
            <person name="Aleksandrzak-Piekarczyk T."/>
            <person name="Szatraj K."/>
            <person name="Zielenkiewicz U."/>
            <person name="Pilsyk S."/>
            <person name="Malc E."/>
            <person name="Mieczkowski P."/>
            <person name="Kruszewska J.S."/>
            <person name="Biernat P."/>
            <person name="Pawlowska J."/>
        </authorList>
    </citation>
    <scope>NUCLEOTIDE SEQUENCE [LARGE SCALE GENOMIC DNA]</scope>
    <source>
        <strain evidence="3 4">CBS 142.35</strain>
    </source>
</reference>
<dbReference type="PANTHER" id="PTHR45224">
    <property type="entry name" value="OS01G0527900 PROTEIN-RELATED"/>
    <property type="match status" value="1"/>
</dbReference>
<protein>
    <recommendedName>
        <fullName evidence="2">No apical meristem-associated C-terminal domain-containing protein</fullName>
    </recommendedName>
</protein>